<sequence>MSEPLKICRGRHNSFFAFGDLAVYAVLLALVLLFTFFSFSGRKEEGTRLEISYRGEVIFMAGLEKDALYVFYIDGGKGKVIAGGDADGLSDYNVIEVKDGKASVVASDCADKVCFGNGVCLPHRMTLRIVSDDWETDL</sequence>
<keyword evidence="1" id="KW-0812">Transmembrane</keyword>
<evidence type="ECO:0000313" key="3">
    <source>
        <dbReference type="Proteomes" id="UP000291269"/>
    </source>
</evidence>
<feature type="transmembrane region" description="Helical" evidence="1">
    <location>
        <begin position="21"/>
        <end position="39"/>
    </location>
</feature>
<keyword evidence="3" id="KW-1185">Reference proteome</keyword>
<keyword evidence="1" id="KW-0472">Membrane</keyword>
<keyword evidence="1" id="KW-1133">Transmembrane helix</keyword>
<comment type="caution">
    <text evidence="2">The sequence shown here is derived from an EMBL/GenBank/DDBJ whole genome shotgun (WGS) entry which is preliminary data.</text>
</comment>
<protein>
    <submittedName>
        <fullName evidence="2">Uncharacterized protein</fullName>
    </submittedName>
</protein>
<dbReference type="AlphaFoldDB" id="A0A4Q2KCX0"/>
<dbReference type="Proteomes" id="UP000291269">
    <property type="component" value="Unassembled WGS sequence"/>
</dbReference>
<accession>A0A4Q2KCX0</accession>
<dbReference type="Pfam" id="PF07009">
    <property type="entry name" value="NusG_II"/>
    <property type="match status" value="1"/>
</dbReference>
<dbReference type="InterPro" id="IPR038690">
    <property type="entry name" value="NusG_2_sf"/>
</dbReference>
<gene>
    <name evidence="2" type="ORF">ESZ91_08630</name>
</gene>
<evidence type="ECO:0000313" key="2">
    <source>
        <dbReference type="EMBL" id="RXZ62444.1"/>
    </source>
</evidence>
<evidence type="ECO:0000256" key="1">
    <source>
        <dbReference type="SAM" id="Phobius"/>
    </source>
</evidence>
<dbReference type="OrthoDB" id="47603at2"/>
<dbReference type="RefSeq" id="WP_129226210.1">
    <property type="nucleotide sequence ID" value="NZ_SDOZ01000002.1"/>
</dbReference>
<proteinExistence type="predicted"/>
<dbReference type="Gene3D" id="2.60.320.10">
    <property type="entry name" value="N-utilization substance G protein NusG, insert domain"/>
    <property type="match status" value="1"/>
</dbReference>
<reference evidence="2 3" key="1">
    <citation type="journal article" date="2019" name="Gut">
        <title>Antibiotics-induced monodominance of a novel gut bacterial order.</title>
        <authorList>
            <person name="Hildebrand F."/>
            <person name="Moitinho-Silva L."/>
            <person name="Blasche S."/>
            <person name="Jahn M.T."/>
            <person name="Gossmann T.I."/>
            <person name="Heuerta-Cepas J."/>
            <person name="Hercog R."/>
            <person name="Luetge M."/>
            <person name="Bahram M."/>
            <person name="Pryszlak A."/>
            <person name="Alves R.J."/>
            <person name="Waszak S.M."/>
            <person name="Zhu A."/>
            <person name="Ye L."/>
            <person name="Costea P.I."/>
            <person name="Aalvink S."/>
            <person name="Belzer C."/>
            <person name="Forslund S.K."/>
            <person name="Sunagawa S."/>
            <person name="Hentschel U."/>
            <person name="Merten C."/>
            <person name="Patil K.R."/>
            <person name="Benes V."/>
            <person name="Bork P."/>
        </authorList>
    </citation>
    <scope>NUCLEOTIDE SEQUENCE [LARGE SCALE GENOMIC DNA]</scope>
    <source>
        <strain evidence="2 3">HDS1380</strain>
    </source>
</reference>
<organism evidence="2 3">
    <name type="scientific">Candidatus Borkfalkia ceftriaxoniphila</name>
    <dbReference type="NCBI Taxonomy" id="2508949"/>
    <lineage>
        <taxon>Bacteria</taxon>
        <taxon>Bacillati</taxon>
        <taxon>Bacillota</taxon>
        <taxon>Clostridia</taxon>
        <taxon>Christensenellales</taxon>
        <taxon>Christensenellaceae</taxon>
        <taxon>Candidatus Borkfalkia</taxon>
    </lineage>
</organism>
<dbReference type="EMBL" id="SDOZ01000002">
    <property type="protein sequence ID" value="RXZ62444.1"/>
    <property type="molecule type" value="Genomic_DNA"/>
</dbReference>
<name>A0A4Q2KCX0_9FIRM</name>